<evidence type="ECO:0000256" key="10">
    <source>
        <dbReference type="ARBA" id="ARBA00023242"/>
    </source>
</evidence>
<dbReference type="Pfam" id="PF13909">
    <property type="entry name" value="zf-H2C2_5"/>
    <property type="match status" value="1"/>
</dbReference>
<dbReference type="GO" id="GO:0005694">
    <property type="term" value="C:chromosome"/>
    <property type="evidence" value="ECO:0007669"/>
    <property type="project" value="UniProtKB-ARBA"/>
</dbReference>
<keyword evidence="8" id="KW-0238">DNA-binding</keyword>
<evidence type="ECO:0000256" key="5">
    <source>
        <dbReference type="ARBA" id="ARBA00022771"/>
    </source>
</evidence>
<dbReference type="InterPro" id="IPR050527">
    <property type="entry name" value="Snail/Krueppel_Znf"/>
</dbReference>
<keyword evidence="6" id="KW-0862">Zinc</keyword>
<evidence type="ECO:0000256" key="2">
    <source>
        <dbReference type="ARBA" id="ARBA00006991"/>
    </source>
</evidence>
<comment type="similarity">
    <text evidence="11">Belongs to the snail C2H2-type zinc-finger protein family.</text>
</comment>
<comment type="subcellular location">
    <subcellularLocation>
        <location evidence="1">Nucleus</location>
    </subcellularLocation>
</comment>
<evidence type="ECO:0000256" key="12">
    <source>
        <dbReference type="PROSITE-ProRule" id="PRU00042"/>
    </source>
</evidence>
<dbReference type="SUPFAM" id="SSF57667">
    <property type="entry name" value="beta-beta-alpha zinc fingers"/>
    <property type="match status" value="2"/>
</dbReference>
<dbReference type="PANTHER" id="PTHR24388:SF43">
    <property type="entry name" value="ZINC FINGER PROTEIN 513"/>
    <property type="match status" value="1"/>
</dbReference>
<organism evidence="14 15">
    <name type="scientific">Meganyctiphanes norvegica</name>
    <name type="common">Northern krill</name>
    <name type="synonym">Thysanopoda norvegica</name>
    <dbReference type="NCBI Taxonomy" id="48144"/>
    <lineage>
        <taxon>Eukaryota</taxon>
        <taxon>Metazoa</taxon>
        <taxon>Ecdysozoa</taxon>
        <taxon>Arthropoda</taxon>
        <taxon>Crustacea</taxon>
        <taxon>Multicrustacea</taxon>
        <taxon>Malacostraca</taxon>
        <taxon>Eumalacostraca</taxon>
        <taxon>Eucarida</taxon>
        <taxon>Euphausiacea</taxon>
        <taxon>Euphausiidae</taxon>
        <taxon>Meganyctiphanes</taxon>
    </lineage>
</organism>
<dbReference type="GO" id="GO:0045893">
    <property type="term" value="P:positive regulation of DNA-templated transcription"/>
    <property type="evidence" value="ECO:0007669"/>
    <property type="project" value="UniProtKB-ARBA"/>
</dbReference>
<evidence type="ECO:0000313" key="15">
    <source>
        <dbReference type="Proteomes" id="UP001497623"/>
    </source>
</evidence>
<dbReference type="PROSITE" id="PS00028">
    <property type="entry name" value="ZINC_FINGER_C2H2_1"/>
    <property type="match status" value="1"/>
</dbReference>
<evidence type="ECO:0000259" key="13">
    <source>
        <dbReference type="PROSITE" id="PS50157"/>
    </source>
</evidence>
<dbReference type="GO" id="GO:0000981">
    <property type="term" value="F:DNA-binding transcription factor activity, RNA polymerase II-specific"/>
    <property type="evidence" value="ECO:0007669"/>
    <property type="project" value="TreeGrafter"/>
</dbReference>
<keyword evidence="10" id="KW-0539">Nucleus</keyword>
<accession>A0AAV2SA26</accession>
<evidence type="ECO:0000256" key="8">
    <source>
        <dbReference type="ARBA" id="ARBA00023125"/>
    </source>
</evidence>
<evidence type="ECO:0000256" key="6">
    <source>
        <dbReference type="ARBA" id="ARBA00022833"/>
    </source>
</evidence>
<evidence type="ECO:0000256" key="9">
    <source>
        <dbReference type="ARBA" id="ARBA00023163"/>
    </source>
</evidence>
<keyword evidence="7" id="KW-0805">Transcription regulation</keyword>
<dbReference type="FunFam" id="3.30.160.60:FF:001480">
    <property type="entry name" value="Si:cabz01071911.3"/>
    <property type="match status" value="1"/>
</dbReference>
<comment type="similarity">
    <text evidence="2">Belongs to the krueppel C2H2-type zinc-finger protein family.</text>
</comment>
<dbReference type="PROSITE" id="PS50157">
    <property type="entry name" value="ZINC_FINGER_C2H2_2"/>
    <property type="match status" value="2"/>
</dbReference>
<evidence type="ECO:0000256" key="1">
    <source>
        <dbReference type="ARBA" id="ARBA00004123"/>
    </source>
</evidence>
<keyword evidence="4" id="KW-0677">Repeat</keyword>
<dbReference type="Proteomes" id="UP001497623">
    <property type="component" value="Unassembled WGS sequence"/>
</dbReference>
<evidence type="ECO:0000256" key="7">
    <source>
        <dbReference type="ARBA" id="ARBA00023015"/>
    </source>
</evidence>
<evidence type="ECO:0000256" key="3">
    <source>
        <dbReference type="ARBA" id="ARBA00022723"/>
    </source>
</evidence>
<feature type="domain" description="C2H2-type" evidence="13">
    <location>
        <begin position="57"/>
        <end position="84"/>
    </location>
</feature>
<dbReference type="PANTHER" id="PTHR24388">
    <property type="entry name" value="ZINC FINGER PROTEIN"/>
    <property type="match status" value="1"/>
</dbReference>
<dbReference type="Gene3D" id="3.30.160.60">
    <property type="entry name" value="Classic Zinc Finger"/>
    <property type="match status" value="3"/>
</dbReference>
<name>A0AAV2SA26_MEGNR</name>
<evidence type="ECO:0000313" key="14">
    <source>
        <dbReference type="EMBL" id="CAL4177600.1"/>
    </source>
</evidence>
<dbReference type="InterPro" id="IPR013087">
    <property type="entry name" value="Znf_C2H2_type"/>
</dbReference>
<reference evidence="14 15" key="1">
    <citation type="submission" date="2024-05" db="EMBL/GenBank/DDBJ databases">
        <authorList>
            <person name="Wallberg A."/>
        </authorList>
    </citation>
    <scope>NUCLEOTIDE SEQUENCE [LARGE SCALE GENOMIC DNA]</scope>
</reference>
<proteinExistence type="inferred from homology"/>
<dbReference type="GO" id="GO:0000978">
    <property type="term" value="F:RNA polymerase II cis-regulatory region sequence-specific DNA binding"/>
    <property type="evidence" value="ECO:0007669"/>
    <property type="project" value="TreeGrafter"/>
</dbReference>
<dbReference type="FunFam" id="3.30.160.60:FF:001732">
    <property type="entry name" value="Zgc:162936"/>
    <property type="match status" value="1"/>
</dbReference>
<dbReference type="GO" id="GO:0008270">
    <property type="term" value="F:zinc ion binding"/>
    <property type="evidence" value="ECO:0007669"/>
    <property type="project" value="UniProtKB-KW"/>
</dbReference>
<dbReference type="AlphaFoldDB" id="A0AAV2SA26"/>
<dbReference type="EMBL" id="CAXKWB010055797">
    <property type="protein sequence ID" value="CAL4177600.1"/>
    <property type="molecule type" value="Genomic_DNA"/>
</dbReference>
<dbReference type="InterPro" id="IPR036236">
    <property type="entry name" value="Znf_C2H2_sf"/>
</dbReference>
<evidence type="ECO:0000256" key="11">
    <source>
        <dbReference type="ARBA" id="ARBA00037948"/>
    </source>
</evidence>
<keyword evidence="3" id="KW-0479">Metal-binding</keyword>
<keyword evidence="15" id="KW-1185">Reference proteome</keyword>
<evidence type="ECO:0000256" key="4">
    <source>
        <dbReference type="ARBA" id="ARBA00022737"/>
    </source>
</evidence>
<gene>
    <name evidence="14" type="ORF">MNOR_LOCUS34922</name>
</gene>
<sequence>VSSEDGIVDFAADIFDGAQYVSYNDLSSLVCQFCLKSFVCKSTLKLHMRTHSGEKPFVCPYCPYSTSVKGNLKQHIRIHTGEKPYSCHMCSYRTANKGDLNRHNKTCNQR</sequence>
<dbReference type="FunFam" id="3.30.160.60:FF:000096">
    <property type="entry name" value="Zinc finger and BTB domain-containing protein 18 isoform 1"/>
    <property type="match status" value="1"/>
</dbReference>
<keyword evidence="9" id="KW-0804">Transcription</keyword>
<feature type="non-terminal residue" evidence="14">
    <location>
        <position position="1"/>
    </location>
</feature>
<feature type="domain" description="C2H2-type" evidence="13">
    <location>
        <begin position="29"/>
        <end position="56"/>
    </location>
</feature>
<dbReference type="SMART" id="SM00355">
    <property type="entry name" value="ZnF_C2H2"/>
    <property type="match status" value="3"/>
</dbReference>
<protein>
    <recommendedName>
        <fullName evidence="13">C2H2-type domain-containing protein</fullName>
    </recommendedName>
</protein>
<dbReference type="GO" id="GO:0005634">
    <property type="term" value="C:nucleus"/>
    <property type="evidence" value="ECO:0007669"/>
    <property type="project" value="UniProtKB-SubCell"/>
</dbReference>
<keyword evidence="5 12" id="KW-0863">Zinc-finger</keyword>
<comment type="caution">
    <text evidence="14">The sequence shown here is derived from an EMBL/GenBank/DDBJ whole genome shotgun (WGS) entry which is preliminary data.</text>
</comment>